<reference evidence="1 2" key="1">
    <citation type="submission" date="2020-04" db="EMBL/GenBank/DDBJ databases">
        <authorList>
            <person name="De Canck E."/>
        </authorList>
    </citation>
    <scope>NUCLEOTIDE SEQUENCE [LARGE SCALE GENOMIC DNA]</scope>
    <source>
        <strain evidence="1 2">LMG 9964</strain>
    </source>
</reference>
<proteinExistence type="predicted"/>
<evidence type="ECO:0000313" key="1">
    <source>
        <dbReference type="EMBL" id="CAB4050408.1"/>
    </source>
</evidence>
<accession>A0A6J5K970</accession>
<sequence length="35" mass="4019">MGFSFFALGVALAFLGLGIFAEHSRRQENERPHRR</sequence>
<dbReference type="EMBL" id="CADILN010000005">
    <property type="protein sequence ID" value="CAB4050408.1"/>
    <property type="molecule type" value="Genomic_DNA"/>
</dbReference>
<organism evidence="1 2">
    <name type="scientific">Paraburkholderia phenoliruptrix</name>
    <dbReference type="NCBI Taxonomy" id="252970"/>
    <lineage>
        <taxon>Bacteria</taxon>
        <taxon>Pseudomonadati</taxon>
        <taxon>Pseudomonadota</taxon>
        <taxon>Betaproteobacteria</taxon>
        <taxon>Burkholderiales</taxon>
        <taxon>Burkholderiaceae</taxon>
        <taxon>Paraburkholderia</taxon>
    </lineage>
</organism>
<name>A0A6J5K970_9BURK</name>
<dbReference type="Proteomes" id="UP000494102">
    <property type="component" value="Unassembled WGS sequence"/>
</dbReference>
<evidence type="ECO:0000313" key="2">
    <source>
        <dbReference type="Proteomes" id="UP000494102"/>
    </source>
</evidence>
<gene>
    <name evidence="1" type="ORF">LMG9964_04074</name>
</gene>
<dbReference type="AlphaFoldDB" id="A0A6J5K970"/>
<protein>
    <submittedName>
        <fullName evidence="1">Uncharacterized protein</fullName>
    </submittedName>
</protein>